<keyword evidence="3 6" id="KW-0812">Transmembrane</keyword>
<dbReference type="InterPro" id="IPR005495">
    <property type="entry name" value="LptG/LptF_permease"/>
</dbReference>
<feature type="transmembrane region" description="Helical" evidence="6">
    <location>
        <begin position="331"/>
        <end position="351"/>
    </location>
</feature>
<protein>
    <submittedName>
        <fullName evidence="7">Permease YjgP/YjgQ family protein</fullName>
    </submittedName>
</protein>
<keyword evidence="8" id="KW-1185">Reference proteome</keyword>
<dbReference type="Proteomes" id="UP000005496">
    <property type="component" value="Unassembled WGS sequence"/>
</dbReference>
<evidence type="ECO:0000256" key="4">
    <source>
        <dbReference type="ARBA" id="ARBA00022989"/>
    </source>
</evidence>
<name>D6SQ22_9BACT</name>
<evidence type="ECO:0000313" key="8">
    <source>
        <dbReference type="Proteomes" id="UP000005496"/>
    </source>
</evidence>
<dbReference type="PANTHER" id="PTHR33529">
    <property type="entry name" value="SLR0882 PROTEIN-RELATED"/>
    <property type="match status" value="1"/>
</dbReference>
<evidence type="ECO:0000256" key="6">
    <source>
        <dbReference type="SAM" id="Phobius"/>
    </source>
</evidence>
<evidence type="ECO:0000313" key="7">
    <source>
        <dbReference type="EMBL" id="EFI34848.1"/>
    </source>
</evidence>
<evidence type="ECO:0000256" key="3">
    <source>
        <dbReference type="ARBA" id="ARBA00022692"/>
    </source>
</evidence>
<evidence type="ECO:0000256" key="1">
    <source>
        <dbReference type="ARBA" id="ARBA00004651"/>
    </source>
</evidence>
<feature type="transmembrane region" description="Helical" evidence="6">
    <location>
        <begin position="299"/>
        <end position="319"/>
    </location>
</feature>
<keyword evidence="5 6" id="KW-0472">Membrane</keyword>
<comment type="subcellular location">
    <subcellularLocation>
        <location evidence="1">Cell membrane</location>
        <topology evidence="1">Multi-pass membrane protein</topology>
    </subcellularLocation>
</comment>
<dbReference type="RefSeq" id="WP_008870162.1">
    <property type="nucleotide sequence ID" value="NZ_ACJN02000002.1"/>
</dbReference>
<dbReference type="EMBL" id="ACJN02000002">
    <property type="protein sequence ID" value="EFI34848.1"/>
    <property type="molecule type" value="Genomic_DNA"/>
</dbReference>
<gene>
    <name evidence="7" type="ORF">Dthio_PD2239</name>
</gene>
<reference evidence="7" key="1">
    <citation type="submission" date="2010-05" db="EMBL/GenBank/DDBJ databases">
        <title>The draft genome of Desulfonatronospira thiodismutans ASO3-1.</title>
        <authorList>
            <consortium name="US DOE Joint Genome Institute (JGI-PGF)"/>
            <person name="Lucas S."/>
            <person name="Copeland A."/>
            <person name="Lapidus A."/>
            <person name="Cheng J.-F."/>
            <person name="Bruce D."/>
            <person name="Goodwin L."/>
            <person name="Pitluck S."/>
            <person name="Chertkov O."/>
            <person name="Brettin T."/>
            <person name="Detter J.C."/>
            <person name="Han C."/>
            <person name="Land M.L."/>
            <person name="Hauser L."/>
            <person name="Kyrpides N."/>
            <person name="Mikhailova N."/>
            <person name="Muyzer G."/>
            <person name="Woyke T."/>
        </authorList>
    </citation>
    <scope>NUCLEOTIDE SEQUENCE [LARGE SCALE GENOMIC DNA]</scope>
    <source>
        <strain evidence="7">ASO3-1</strain>
    </source>
</reference>
<dbReference type="eggNOG" id="COG0795">
    <property type="taxonomic scope" value="Bacteria"/>
</dbReference>
<accession>D6SQ22</accession>
<organism evidence="7 8">
    <name type="scientific">Desulfonatronospira thiodismutans ASO3-1</name>
    <dbReference type="NCBI Taxonomy" id="555779"/>
    <lineage>
        <taxon>Bacteria</taxon>
        <taxon>Pseudomonadati</taxon>
        <taxon>Thermodesulfobacteriota</taxon>
        <taxon>Desulfovibrionia</taxon>
        <taxon>Desulfovibrionales</taxon>
        <taxon>Desulfonatronovibrionaceae</taxon>
        <taxon>Desulfonatronospira</taxon>
    </lineage>
</organism>
<evidence type="ECO:0000256" key="5">
    <source>
        <dbReference type="ARBA" id="ARBA00023136"/>
    </source>
</evidence>
<dbReference type="Pfam" id="PF03739">
    <property type="entry name" value="LptF_LptG"/>
    <property type="match status" value="1"/>
</dbReference>
<keyword evidence="4 6" id="KW-1133">Transmembrane helix</keyword>
<keyword evidence="2" id="KW-1003">Cell membrane</keyword>
<dbReference type="GO" id="GO:0043190">
    <property type="term" value="C:ATP-binding cassette (ABC) transporter complex"/>
    <property type="evidence" value="ECO:0007669"/>
    <property type="project" value="TreeGrafter"/>
</dbReference>
<feature type="transmembrane region" description="Helical" evidence="6">
    <location>
        <begin position="275"/>
        <end position="292"/>
    </location>
</feature>
<feature type="transmembrane region" description="Helical" evidence="6">
    <location>
        <begin position="60"/>
        <end position="79"/>
    </location>
</feature>
<dbReference type="OrthoDB" id="9783403at2"/>
<proteinExistence type="predicted"/>
<feature type="transmembrane region" description="Helical" evidence="6">
    <location>
        <begin position="12"/>
        <end position="30"/>
    </location>
</feature>
<feature type="transmembrane region" description="Helical" evidence="6">
    <location>
        <begin position="100"/>
        <end position="117"/>
    </location>
</feature>
<comment type="caution">
    <text evidence="7">The sequence shown here is derived from an EMBL/GenBank/DDBJ whole genome shotgun (WGS) entry which is preliminary data.</text>
</comment>
<dbReference type="AlphaFoldDB" id="D6SQ22"/>
<dbReference type="GO" id="GO:0015920">
    <property type="term" value="P:lipopolysaccharide transport"/>
    <property type="evidence" value="ECO:0007669"/>
    <property type="project" value="TreeGrafter"/>
</dbReference>
<sequence>MSVLNRYLLRQNLFYTAVLLFSGTMVYLIVDFVGRMNAMVEAGLGALQVLEYFVFKMPLIVAQTLPAIFMLGVLIQMAMMHRSNELVAMESSAISFRKPAVFFIGYALVVFMLLFVFSETLGVRGEQVTRQIWNQDVRDREAAVEGLEDVWVKDRDYMIHIERAHINEGRGKDFTAYKKSDPGKIQEIIKAPEFEVHKNRLLLRDVTVFKPHSLERQSLQEMEMEVKIDLRSFALVDSDLPYQAWSIFTLSALVNQLKESGASVEKISTALHSKIAYPFALVVMTLLALALFTRIKNIYALVTLGLVIVFFYYTVYVFGVSYAEEGVTAPFVGAWTANVFFGILSLLQLFWMDRR</sequence>
<dbReference type="PANTHER" id="PTHR33529:SF6">
    <property type="entry name" value="YJGP_YJGQ FAMILY PERMEASE"/>
    <property type="match status" value="1"/>
</dbReference>
<evidence type="ECO:0000256" key="2">
    <source>
        <dbReference type="ARBA" id="ARBA00022475"/>
    </source>
</evidence>